<dbReference type="Gene3D" id="3.40.50.20">
    <property type="match status" value="1"/>
</dbReference>
<comment type="caution">
    <text evidence="6">Lacks conserved residue(s) required for the propagation of feature annotation.</text>
</comment>
<reference evidence="9 10" key="1">
    <citation type="journal article" date="2020" name="Arch. Microbiol.">
        <title>The genome sequence of the giant phototrophic gammaproteobacterium Thiospirillum jenense gives insight into its physiological properties and phylogenetic relationships.</title>
        <authorList>
            <person name="Imhoff J.F."/>
            <person name="Meyer T.E."/>
            <person name="Kyndt J.A."/>
        </authorList>
    </citation>
    <scope>NUCLEOTIDE SEQUENCE [LARGE SCALE GENOMIC DNA]</scope>
    <source>
        <strain evidence="9 10">DSM 216</strain>
    </source>
</reference>
<keyword evidence="10" id="KW-1185">Reference proteome</keyword>
<comment type="pathway">
    <text evidence="6 7">Purine metabolism; IMP biosynthesis via de novo pathway; 5-amino-1-(5-phospho-D-ribosyl)imidazole-4-carboxylate from 5-amino-1-(5-phospho-D-ribosyl)imidazole (N5-CAIR route): step 1/2.</text>
</comment>
<evidence type="ECO:0000256" key="4">
    <source>
        <dbReference type="ARBA" id="ARBA00022840"/>
    </source>
</evidence>
<feature type="binding site" evidence="6">
    <location>
        <position position="118"/>
    </location>
    <ligand>
        <name>ATP</name>
        <dbReference type="ChEBI" id="CHEBI:30616"/>
    </ligand>
</feature>
<dbReference type="FunFam" id="3.30.470.20:FF:000037">
    <property type="entry name" value="Phosphoribosylaminoimidazole carboxylase, chloroplastic"/>
    <property type="match status" value="1"/>
</dbReference>
<evidence type="ECO:0000256" key="2">
    <source>
        <dbReference type="ARBA" id="ARBA00022755"/>
    </source>
</evidence>
<protein>
    <recommendedName>
        <fullName evidence="6 7">N5-carboxyaminoimidazole ribonucleotide synthase</fullName>
        <shortName evidence="6 7">N5-CAIR synthase</shortName>
        <ecNumber evidence="6 7">6.3.4.18</ecNumber>
    </recommendedName>
    <alternativeName>
        <fullName evidence="6 7">5-(carboxyamino)imidazole ribonucleotide synthetase</fullName>
    </alternativeName>
</protein>
<dbReference type="EC" id="6.3.4.18" evidence="6 7"/>
<dbReference type="PANTHER" id="PTHR11609">
    <property type="entry name" value="PURINE BIOSYNTHESIS PROTEIN 6/7, PUR6/7"/>
    <property type="match status" value="1"/>
</dbReference>
<dbReference type="InterPro" id="IPR011761">
    <property type="entry name" value="ATP-grasp"/>
</dbReference>
<comment type="function">
    <text evidence="7">Catalyzes the ATP-dependent conversion of 5-aminoimidazole ribonucleotide (AIR) and HCO(3)- to N5-carboxyaminoimidazole ribonucleotide (N5-CAIR).</text>
</comment>
<dbReference type="InterPro" id="IPR013815">
    <property type="entry name" value="ATP_grasp_subdomain_1"/>
</dbReference>
<dbReference type="PANTHER" id="PTHR11609:SF5">
    <property type="entry name" value="PHOSPHORIBOSYLAMINOIMIDAZOLE CARBOXYLASE"/>
    <property type="match status" value="1"/>
</dbReference>
<evidence type="ECO:0000256" key="6">
    <source>
        <dbReference type="HAMAP-Rule" id="MF_01928"/>
    </source>
</evidence>
<dbReference type="Pfam" id="PF22660">
    <property type="entry name" value="RS_preATP-grasp-like"/>
    <property type="match status" value="1"/>
</dbReference>
<evidence type="ECO:0000259" key="8">
    <source>
        <dbReference type="PROSITE" id="PS50975"/>
    </source>
</evidence>
<evidence type="ECO:0000256" key="5">
    <source>
        <dbReference type="ARBA" id="ARBA00023239"/>
    </source>
</evidence>
<keyword evidence="3" id="KW-0210">Decarboxylase</keyword>
<name>A0A839H201_9GAMM</name>
<keyword evidence="4 6" id="KW-0067">ATP-binding</keyword>
<comment type="subunit">
    <text evidence="6 7">Homodimer.</text>
</comment>
<keyword evidence="5" id="KW-0456">Lyase</keyword>
<dbReference type="SUPFAM" id="SSF56059">
    <property type="entry name" value="Glutathione synthetase ATP-binding domain-like"/>
    <property type="match status" value="1"/>
</dbReference>
<dbReference type="EMBL" id="JABVCQ010000001">
    <property type="protein sequence ID" value="MBB1124615.1"/>
    <property type="molecule type" value="Genomic_DNA"/>
</dbReference>
<feature type="binding site" evidence="6">
    <location>
        <begin position="274"/>
        <end position="275"/>
    </location>
    <ligand>
        <name>ATP</name>
        <dbReference type="ChEBI" id="CHEBI:30616"/>
    </ligand>
</feature>
<keyword evidence="1 6" id="KW-0547">Nucleotide-binding</keyword>
<dbReference type="Pfam" id="PF02222">
    <property type="entry name" value="ATP-grasp"/>
    <property type="match status" value="1"/>
</dbReference>
<feature type="binding site" evidence="6">
    <location>
        <position position="195"/>
    </location>
    <ligand>
        <name>ATP</name>
        <dbReference type="ChEBI" id="CHEBI:30616"/>
    </ligand>
</feature>
<dbReference type="HAMAP" id="MF_01928">
    <property type="entry name" value="PurK"/>
    <property type="match status" value="1"/>
</dbReference>
<dbReference type="Proteomes" id="UP000548632">
    <property type="component" value="Unassembled WGS sequence"/>
</dbReference>
<comment type="catalytic activity">
    <reaction evidence="6 7">
        <text>5-amino-1-(5-phospho-beta-D-ribosyl)imidazole + hydrogencarbonate + ATP = 5-carboxyamino-1-(5-phospho-D-ribosyl)imidazole + ADP + phosphate + 2 H(+)</text>
        <dbReference type="Rhea" id="RHEA:19317"/>
        <dbReference type="ChEBI" id="CHEBI:15378"/>
        <dbReference type="ChEBI" id="CHEBI:17544"/>
        <dbReference type="ChEBI" id="CHEBI:30616"/>
        <dbReference type="ChEBI" id="CHEBI:43474"/>
        <dbReference type="ChEBI" id="CHEBI:58730"/>
        <dbReference type="ChEBI" id="CHEBI:137981"/>
        <dbReference type="ChEBI" id="CHEBI:456216"/>
        <dbReference type="EC" id="6.3.4.18"/>
    </reaction>
</comment>
<evidence type="ECO:0000256" key="1">
    <source>
        <dbReference type="ARBA" id="ARBA00022741"/>
    </source>
</evidence>
<dbReference type="GO" id="GO:0005524">
    <property type="term" value="F:ATP binding"/>
    <property type="evidence" value="ECO:0007669"/>
    <property type="project" value="UniProtKB-UniRule"/>
</dbReference>
<keyword evidence="2 6" id="KW-0658">Purine biosynthesis</keyword>
<dbReference type="InterPro" id="IPR003135">
    <property type="entry name" value="ATP-grasp_carboxylate-amine"/>
</dbReference>
<dbReference type="UniPathway" id="UPA00074">
    <property type="reaction ID" value="UER00942"/>
</dbReference>
<keyword evidence="6 7" id="KW-0436">Ligase</keyword>
<dbReference type="Gene3D" id="3.30.1490.20">
    <property type="entry name" value="ATP-grasp fold, A domain"/>
    <property type="match status" value="1"/>
</dbReference>
<dbReference type="NCBIfam" id="TIGR01161">
    <property type="entry name" value="purK"/>
    <property type="match status" value="1"/>
</dbReference>
<evidence type="ECO:0000313" key="10">
    <source>
        <dbReference type="Proteomes" id="UP000548632"/>
    </source>
</evidence>
<comment type="similarity">
    <text evidence="6 7">Belongs to the PurK/PurT family.</text>
</comment>
<comment type="function">
    <text evidence="6">Catalyzes the ATP-dependent conversion of 5-aminoimidazole ribonucleotide (AIR) and HCO(3)(-) to N5-carboxyaminoimidazole ribonucleotide (N5-CAIR).</text>
</comment>
<dbReference type="InterPro" id="IPR005875">
    <property type="entry name" value="PurK"/>
</dbReference>
<feature type="binding site" evidence="6">
    <location>
        <position position="156"/>
    </location>
    <ligand>
        <name>ATP</name>
        <dbReference type="ChEBI" id="CHEBI:30616"/>
    </ligand>
</feature>
<organism evidence="9 10">
    <name type="scientific">Thiospirillum jenense</name>
    <dbReference type="NCBI Taxonomy" id="1653858"/>
    <lineage>
        <taxon>Bacteria</taxon>
        <taxon>Pseudomonadati</taxon>
        <taxon>Pseudomonadota</taxon>
        <taxon>Gammaproteobacteria</taxon>
        <taxon>Chromatiales</taxon>
        <taxon>Chromatiaceae</taxon>
        <taxon>Thiospirillum</taxon>
    </lineage>
</organism>
<evidence type="ECO:0000256" key="7">
    <source>
        <dbReference type="RuleBase" id="RU361200"/>
    </source>
</evidence>
<dbReference type="RefSeq" id="WP_182581728.1">
    <property type="nucleotide sequence ID" value="NZ_JABVCQ010000001.1"/>
</dbReference>
<dbReference type="GO" id="GO:0005829">
    <property type="term" value="C:cytosol"/>
    <property type="evidence" value="ECO:0007669"/>
    <property type="project" value="TreeGrafter"/>
</dbReference>
<evidence type="ECO:0000313" key="9">
    <source>
        <dbReference type="EMBL" id="MBB1124615.1"/>
    </source>
</evidence>
<dbReference type="SUPFAM" id="SSF51246">
    <property type="entry name" value="Rudiment single hybrid motif"/>
    <property type="match status" value="1"/>
</dbReference>
<dbReference type="GO" id="GO:0046872">
    <property type="term" value="F:metal ion binding"/>
    <property type="evidence" value="ECO:0007669"/>
    <property type="project" value="InterPro"/>
</dbReference>
<dbReference type="AlphaFoldDB" id="A0A839H201"/>
<feature type="binding site" evidence="6">
    <location>
        <begin position="187"/>
        <end position="190"/>
    </location>
    <ligand>
        <name>ATP</name>
        <dbReference type="ChEBI" id="CHEBI:30616"/>
    </ligand>
</feature>
<dbReference type="InterPro" id="IPR011054">
    <property type="entry name" value="Rudment_hybrid_motif"/>
</dbReference>
<dbReference type="PROSITE" id="PS50975">
    <property type="entry name" value="ATP_GRASP"/>
    <property type="match status" value="1"/>
</dbReference>
<dbReference type="InterPro" id="IPR016185">
    <property type="entry name" value="PreATP-grasp_dom_sf"/>
</dbReference>
<gene>
    <name evidence="6 7" type="primary">purK</name>
    <name evidence="9" type="ORF">HUK38_00020</name>
</gene>
<dbReference type="SUPFAM" id="SSF52440">
    <property type="entry name" value="PreATP-grasp domain"/>
    <property type="match status" value="1"/>
</dbReference>
<evidence type="ECO:0000256" key="3">
    <source>
        <dbReference type="ARBA" id="ARBA00022793"/>
    </source>
</evidence>
<proteinExistence type="inferred from homology"/>
<dbReference type="InterPro" id="IPR054350">
    <property type="entry name" value="PurT/PurK_preATP-grasp"/>
</dbReference>
<dbReference type="GO" id="GO:0034028">
    <property type="term" value="F:5-(carboxyamino)imidazole ribonucleotide synthase activity"/>
    <property type="evidence" value="ECO:0007669"/>
    <property type="project" value="UniProtKB-UniRule"/>
</dbReference>
<dbReference type="Pfam" id="PF17769">
    <property type="entry name" value="PurK_C"/>
    <property type="match status" value="1"/>
</dbReference>
<accession>A0A839H201</accession>
<dbReference type="Gene3D" id="3.30.470.20">
    <property type="entry name" value="ATP-grasp fold, B domain"/>
    <property type="match status" value="1"/>
</dbReference>
<dbReference type="GO" id="GO:0004638">
    <property type="term" value="F:phosphoribosylaminoimidazole carboxylase activity"/>
    <property type="evidence" value="ECO:0007669"/>
    <property type="project" value="InterPro"/>
</dbReference>
<dbReference type="GO" id="GO:0006189">
    <property type="term" value="P:'de novo' IMP biosynthetic process"/>
    <property type="evidence" value="ECO:0007669"/>
    <property type="project" value="UniProtKB-UniRule"/>
</dbReference>
<comment type="caution">
    <text evidence="9">The sequence shown here is derived from an EMBL/GenBank/DDBJ whole genome shotgun (WGS) entry which is preliminary data.</text>
</comment>
<dbReference type="NCBIfam" id="NF004679">
    <property type="entry name" value="PRK06019.1-5"/>
    <property type="match status" value="1"/>
</dbReference>
<dbReference type="InterPro" id="IPR040686">
    <property type="entry name" value="PurK_C"/>
</dbReference>
<sequence length="394" mass="42074">MPARSTAAPAPDRYPYPVARIGIIGGGQLGRMLVRAAKQLGCTCVVLDPTPNSPAAQVAGQQIVAHCHDATALRQLAEMCDLTTFDLENIDSAILRQLSDEGCPIFPSPDVLAVIQDKLRQKELLAAAGIPTAEFVALDQPDAARCAEFGYPLVQKARVGGYDGHGVVVMHTAADFAKHLPVPALIERFIKADKELAVMVARGRCGETRCYPVVEMQMHRATNMLDLLLAPARVTDAIAAAATQLAVRTVEALDGVGVFGIELFLTHDGQLLVNEVAPRTHNSGHYTIEACFTDQFEQHLRAITGLPLGATDLLMPAAMINLLGAADHSGRPVVNGLRAALALPGVAVHLYGKADTRPGRKMGHVTVLHPDLEQARQLAEQVRTLMTITGENAL</sequence>
<feature type="domain" description="ATP-grasp" evidence="8">
    <location>
        <begin position="122"/>
        <end position="304"/>
    </location>
</feature>